<name>A0A1H0NZ08_9ACTN</name>
<keyword evidence="1" id="KW-1133">Transmembrane helix</keyword>
<evidence type="ECO:0000313" key="3">
    <source>
        <dbReference type="Proteomes" id="UP000198741"/>
    </source>
</evidence>
<sequence length="104" mass="11913">MNRRNCRFTELGDSRWSNLWKGTDSLPQERIRTASGKLLAVLLRGDHRSPHGWLRSPFVRHCDAYSPFCLAMMTFATLVGTSAYVLKTIEYEARPAVLDRRSPT</sequence>
<keyword evidence="1" id="KW-0812">Transmembrane</keyword>
<evidence type="ECO:0000313" key="2">
    <source>
        <dbReference type="EMBL" id="SDO97849.1"/>
    </source>
</evidence>
<reference evidence="2 3" key="1">
    <citation type="submission" date="2016-10" db="EMBL/GenBank/DDBJ databases">
        <authorList>
            <person name="de Groot N.N."/>
        </authorList>
    </citation>
    <scope>NUCLEOTIDE SEQUENCE [LARGE SCALE GENOMIC DNA]</scope>
    <source>
        <strain evidence="3">P4-7,KCTC 19426,CECT 7604</strain>
    </source>
</reference>
<dbReference type="Proteomes" id="UP000198741">
    <property type="component" value="Chromosome I"/>
</dbReference>
<dbReference type="AlphaFoldDB" id="A0A1H0NZ08"/>
<evidence type="ECO:0000256" key="1">
    <source>
        <dbReference type="SAM" id="Phobius"/>
    </source>
</evidence>
<proteinExistence type="predicted"/>
<protein>
    <submittedName>
        <fullName evidence="2">Uncharacterized protein</fullName>
    </submittedName>
</protein>
<dbReference type="EMBL" id="LT629710">
    <property type="protein sequence ID" value="SDO97849.1"/>
    <property type="molecule type" value="Genomic_DNA"/>
</dbReference>
<feature type="transmembrane region" description="Helical" evidence="1">
    <location>
        <begin position="64"/>
        <end position="86"/>
    </location>
</feature>
<gene>
    <name evidence="2" type="ORF">SAMN04515671_2547</name>
</gene>
<keyword evidence="3" id="KW-1185">Reference proteome</keyword>
<keyword evidence="1" id="KW-0472">Membrane</keyword>
<accession>A0A1H0NZ08</accession>
<organism evidence="2 3">
    <name type="scientific">Nakamurella panacisegetis</name>
    <dbReference type="NCBI Taxonomy" id="1090615"/>
    <lineage>
        <taxon>Bacteria</taxon>
        <taxon>Bacillati</taxon>
        <taxon>Actinomycetota</taxon>
        <taxon>Actinomycetes</taxon>
        <taxon>Nakamurellales</taxon>
        <taxon>Nakamurellaceae</taxon>
        <taxon>Nakamurella</taxon>
    </lineage>
</organism>